<proteinExistence type="predicted"/>
<accession>A0AAU0UNH3</accession>
<evidence type="ECO:0000313" key="3">
    <source>
        <dbReference type="Proteomes" id="UP001329915"/>
    </source>
</evidence>
<dbReference type="EMBL" id="CP121694">
    <property type="protein sequence ID" value="WRO22661.1"/>
    <property type="molecule type" value="Genomic_DNA"/>
</dbReference>
<dbReference type="KEGG" id="dbc:MFMK1_002499"/>
<dbReference type="AlphaFoldDB" id="A0AAU0UNH3"/>
<organism evidence="2 3">
    <name type="scientific">Metallumcola ferriviriculae</name>
    <dbReference type="NCBI Taxonomy" id="3039180"/>
    <lineage>
        <taxon>Bacteria</taxon>
        <taxon>Bacillati</taxon>
        <taxon>Bacillota</taxon>
        <taxon>Clostridia</taxon>
        <taxon>Neomoorellales</taxon>
        <taxon>Desulfitibacteraceae</taxon>
        <taxon>Metallumcola</taxon>
    </lineage>
</organism>
<protein>
    <submittedName>
        <fullName evidence="2">NERD domain-containing protein</fullName>
    </submittedName>
</protein>
<evidence type="ECO:0000259" key="1">
    <source>
        <dbReference type="PROSITE" id="PS50965"/>
    </source>
</evidence>
<gene>
    <name evidence="2" type="ORF">MFMK1_002499</name>
</gene>
<sequence length="193" mass="22407">MKTIFDKGNYGEFLTFAYLEKLDGHHRLMTNLYIPKKDGSTTEIDLIMLSQTGIYVFESKNYGGWIFGDESSKNWMQILENKQKNQFFSPVWQNKGHISALKSAIELDNDSLYKSYIIFSERCTLKNIKVTSPSVKVIKRNALIKTIKKDIESSSNLMTIEEVDQLYLKLQRYARADETVKKAHIDNVQTKKF</sequence>
<dbReference type="InterPro" id="IPR011528">
    <property type="entry name" value="NERD"/>
</dbReference>
<keyword evidence="3" id="KW-1185">Reference proteome</keyword>
<dbReference type="PROSITE" id="PS50965">
    <property type="entry name" value="NERD"/>
    <property type="match status" value="1"/>
</dbReference>
<reference evidence="2 3" key="1">
    <citation type="submission" date="2023-04" db="EMBL/GenBank/DDBJ databases">
        <authorList>
            <person name="Hsu D."/>
        </authorList>
    </citation>
    <scope>NUCLEOTIDE SEQUENCE [LARGE SCALE GENOMIC DNA]</scope>
    <source>
        <strain evidence="2 3">MK1</strain>
    </source>
</reference>
<dbReference type="Proteomes" id="UP001329915">
    <property type="component" value="Chromosome"/>
</dbReference>
<feature type="domain" description="NERD" evidence="1">
    <location>
        <begin position="7"/>
        <end position="124"/>
    </location>
</feature>
<evidence type="ECO:0000313" key="2">
    <source>
        <dbReference type="EMBL" id="WRO22661.1"/>
    </source>
</evidence>
<dbReference type="RefSeq" id="WP_366922068.1">
    <property type="nucleotide sequence ID" value="NZ_CP121694.1"/>
</dbReference>
<name>A0AAU0UNH3_9FIRM</name>
<dbReference type="Pfam" id="PF08378">
    <property type="entry name" value="NERD"/>
    <property type="match status" value="1"/>
</dbReference>